<evidence type="ECO:0000313" key="2">
    <source>
        <dbReference type="Proteomes" id="UP000533306"/>
    </source>
</evidence>
<dbReference type="EMBL" id="JACHEU010000006">
    <property type="protein sequence ID" value="MBB6014483.1"/>
    <property type="molecule type" value="Genomic_DNA"/>
</dbReference>
<name>A0A7W9S7M9_9HYPH</name>
<sequence length="58" mass="5998">MPLTGCPIPVADAPPRQPYRHAGIRIVFQAGGGTEVPAERDGGLMVDDATIAVMPRAG</sequence>
<proteinExistence type="predicted"/>
<dbReference type="Proteomes" id="UP000533306">
    <property type="component" value="Unassembled WGS sequence"/>
</dbReference>
<evidence type="ECO:0000313" key="1">
    <source>
        <dbReference type="EMBL" id="MBB6014483.1"/>
    </source>
</evidence>
<dbReference type="AlphaFoldDB" id="A0A7W9S7M9"/>
<reference evidence="1 2" key="1">
    <citation type="submission" date="2020-08" db="EMBL/GenBank/DDBJ databases">
        <title>Genomic Encyclopedia of Type Strains, Phase IV (KMG-IV): sequencing the most valuable type-strain genomes for metagenomic binning, comparative biology and taxonomic classification.</title>
        <authorList>
            <person name="Goeker M."/>
        </authorList>
    </citation>
    <scope>NUCLEOTIDE SEQUENCE [LARGE SCALE GENOMIC DNA]</scope>
    <source>
        <strain evidence="1 2">DSM 11099</strain>
    </source>
</reference>
<dbReference type="RefSeq" id="WP_183832662.1">
    <property type="nucleotide sequence ID" value="NZ_JACHEU010000006.1"/>
</dbReference>
<organism evidence="1 2">
    <name type="scientific">Aquamicrobium lusatiense</name>
    <dbReference type="NCBI Taxonomy" id="89772"/>
    <lineage>
        <taxon>Bacteria</taxon>
        <taxon>Pseudomonadati</taxon>
        <taxon>Pseudomonadota</taxon>
        <taxon>Alphaproteobacteria</taxon>
        <taxon>Hyphomicrobiales</taxon>
        <taxon>Phyllobacteriaceae</taxon>
        <taxon>Aquamicrobium</taxon>
    </lineage>
</organism>
<accession>A0A7W9S7M9</accession>
<comment type="caution">
    <text evidence="1">The sequence shown here is derived from an EMBL/GenBank/DDBJ whole genome shotgun (WGS) entry which is preliminary data.</text>
</comment>
<keyword evidence="2" id="KW-1185">Reference proteome</keyword>
<protein>
    <submittedName>
        <fullName evidence="1">Uncharacterized protein</fullName>
    </submittedName>
</protein>
<gene>
    <name evidence="1" type="ORF">HNR59_003878</name>
</gene>